<dbReference type="NCBIfam" id="TIGR00427">
    <property type="entry name" value="NAAT family transporter"/>
    <property type="match status" value="1"/>
</dbReference>
<protein>
    <recommendedName>
        <fullName evidence="7">UPF0056 membrane protein</fullName>
    </recommendedName>
</protein>
<dbReference type="InterPro" id="IPR002771">
    <property type="entry name" value="Multi_antbiot-R_MarC"/>
</dbReference>
<comment type="caution">
    <text evidence="8">The sequence shown here is derived from an EMBL/GenBank/DDBJ whole genome shotgun (WGS) entry which is preliminary data.</text>
</comment>
<evidence type="ECO:0000313" key="8">
    <source>
        <dbReference type="EMBL" id="KGK98720.1"/>
    </source>
</evidence>
<keyword evidence="4 7" id="KW-0812">Transmembrane</keyword>
<dbReference type="PANTHER" id="PTHR33508:SF1">
    <property type="entry name" value="UPF0056 MEMBRANE PROTEIN YHCE"/>
    <property type="match status" value="1"/>
</dbReference>
<feature type="transmembrane region" description="Helical" evidence="7">
    <location>
        <begin position="143"/>
        <end position="166"/>
    </location>
</feature>
<evidence type="ECO:0000256" key="6">
    <source>
        <dbReference type="ARBA" id="ARBA00023136"/>
    </source>
</evidence>
<sequence>MDVVSFFIYSFVSIFVIVSPIGVVVTFISLTSSMTQEEKNSIATRATLLACTICIFFAVTGHSILNVFGISVDSLRVAGGILLFKVAFDMLLSKVSGESVTEEEIHESLSRDDVWIFPIALPLMTGPATITTVVVLSGTSPLISYKLVVLLAFLLTFGICFVTLYYSRRLYKLIGYTGAHVITRLLGLFLAALAVDFVTHGVWNIYSNLAGIT</sequence>
<dbReference type="PANTHER" id="PTHR33508">
    <property type="entry name" value="UPF0056 MEMBRANE PROTEIN YHCE"/>
    <property type="match status" value="1"/>
</dbReference>
<keyword evidence="3" id="KW-1003">Cell membrane</keyword>
<feature type="transmembrane region" description="Helical" evidence="7">
    <location>
        <begin position="42"/>
        <end position="65"/>
    </location>
</feature>
<comment type="caution">
    <text evidence="7">Lacks conserved residue(s) required for the propagation of feature annotation.</text>
</comment>
<comment type="subcellular location">
    <subcellularLocation>
        <location evidence="1 7">Cell membrane</location>
        <topology evidence="1 7">Multi-pass membrane protein</topology>
    </subcellularLocation>
</comment>
<comment type="similarity">
    <text evidence="2 7">Belongs to the UPF0056 (MarC) family.</text>
</comment>
<feature type="transmembrane region" description="Helical" evidence="7">
    <location>
        <begin position="6"/>
        <end position="30"/>
    </location>
</feature>
<organism evidence="8 9">
    <name type="scientific">Methanococcoides methylutens</name>
    <dbReference type="NCBI Taxonomy" id="2226"/>
    <lineage>
        <taxon>Archaea</taxon>
        <taxon>Methanobacteriati</taxon>
        <taxon>Methanobacteriota</taxon>
        <taxon>Stenosarchaea group</taxon>
        <taxon>Methanomicrobia</taxon>
        <taxon>Methanosarcinales</taxon>
        <taxon>Methanosarcinaceae</taxon>
        <taxon>Methanococcoides</taxon>
    </lineage>
</organism>
<dbReference type="GO" id="GO:0005886">
    <property type="term" value="C:plasma membrane"/>
    <property type="evidence" value="ECO:0007669"/>
    <property type="project" value="UniProtKB-SubCell"/>
</dbReference>
<keyword evidence="5 7" id="KW-1133">Transmembrane helix</keyword>
<dbReference type="RefSeq" id="WP_048194255.1">
    <property type="nucleotide sequence ID" value="NZ_JRHO01000011.1"/>
</dbReference>
<name>A0A099T0L5_METMT</name>
<accession>A0A099T0L5</accession>
<dbReference type="EMBL" id="JRHO01000011">
    <property type="protein sequence ID" value="KGK98720.1"/>
    <property type="molecule type" value="Genomic_DNA"/>
</dbReference>
<evidence type="ECO:0000256" key="4">
    <source>
        <dbReference type="ARBA" id="ARBA00022692"/>
    </source>
</evidence>
<keyword evidence="9" id="KW-1185">Reference proteome</keyword>
<feature type="transmembrane region" description="Helical" evidence="7">
    <location>
        <begin position="114"/>
        <end position="137"/>
    </location>
</feature>
<evidence type="ECO:0000256" key="3">
    <source>
        <dbReference type="ARBA" id="ARBA00022475"/>
    </source>
</evidence>
<evidence type="ECO:0000256" key="5">
    <source>
        <dbReference type="ARBA" id="ARBA00022989"/>
    </source>
</evidence>
<evidence type="ECO:0000256" key="7">
    <source>
        <dbReference type="RuleBase" id="RU362048"/>
    </source>
</evidence>
<keyword evidence="6 7" id="KW-0472">Membrane</keyword>
<reference evidence="8 9" key="1">
    <citation type="submission" date="2014-09" db="EMBL/GenBank/DDBJ databases">
        <title>Draft genome sequence of an obligately methylotrophic methanogen, Methanococcoides methylutens, isolated from marine sediment.</title>
        <authorList>
            <person name="Guan Y."/>
            <person name="Ngugi D.K."/>
            <person name="Blom J."/>
            <person name="Ali S."/>
            <person name="Ferry J.G."/>
            <person name="Stingl U."/>
        </authorList>
    </citation>
    <scope>NUCLEOTIDE SEQUENCE [LARGE SCALE GENOMIC DNA]</scope>
    <source>
        <strain evidence="8 9">DSM 2657</strain>
    </source>
</reference>
<dbReference type="Pfam" id="PF01914">
    <property type="entry name" value="MarC"/>
    <property type="match status" value="1"/>
</dbReference>
<evidence type="ECO:0000256" key="2">
    <source>
        <dbReference type="ARBA" id="ARBA00009784"/>
    </source>
</evidence>
<evidence type="ECO:0000256" key="1">
    <source>
        <dbReference type="ARBA" id="ARBA00004651"/>
    </source>
</evidence>
<evidence type="ECO:0000313" key="9">
    <source>
        <dbReference type="Proteomes" id="UP000029859"/>
    </source>
</evidence>
<dbReference type="AlphaFoldDB" id="A0A099T0L5"/>
<proteinExistence type="inferred from homology"/>
<dbReference type="OrthoDB" id="10856at2157"/>
<dbReference type="Proteomes" id="UP000029859">
    <property type="component" value="Unassembled WGS sequence"/>
</dbReference>
<gene>
    <name evidence="8" type="ORF">LI82_06545</name>
</gene>